<dbReference type="SMR" id="A0A314KRP9"/>
<accession>A0A314KRP9</accession>
<comment type="caution">
    <text evidence="1">The sequence shown here is derived from an EMBL/GenBank/DDBJ whole genome shotgun (WGS) entry which is preliminary data.</text>
</comment>
<proteinExistence type="predicted"/>
<dbReference type="EMBL" id="MJEQ01001276">
    <property type="protein sequence ID" value="OIT31424.1"/>
    <property type="molecule type" value="Genomic_DNA"/>
</dbReference>
<gene>
    <name evidence="1" type="ORF">A4A49_53881</name>
</gene>
<dbReference type="AlphaFoldDB" id="A0A314KRP9"/>
<keyword evidence="2" id="KW-1185">Reference proteome</keyword>
<evidence type="ECO:0000313" key="1">
    <source>
        <dbReference type="EMBL" id="OIT31424.1"/>
    </source>
</evidence>
<name>A0A314KRP9_NICAT</name>
<dbReference type="Proteomes" id="UP000187609">
    <property type="component" value="Unassembled WGS sequence"/>
</dbReference>
<evidence type="ECO:0000313" key="2">
    <source>
        <dbReference type="Proteomes" id="UP000187609"/>
    </source>
</evidence>
<dbReference type="Gramene" id="OIT31424">
    <property type="protein sequence ID" value="OIT31424"/>
    <property type="gene ID" value="A4A49_53881"/>
</dbReference>
<reference evidence="1" key="1">
    <citation type="submission" date="2016-11" db="EMBL/GenBank/DDBJ databases">
        <title>The genome of Nicotiana attenuata.</title>
        <authorList>
            <person name="Xu S."/>
            <person name="Brockmoeller T."/>
            <person name="Gaquerel E."/>
            <person name="Navarro A."/>
            <person name="Kuhl H."/>
            <person name="Gase K."/>
            <person name="Ling Z."/>
            <person name="Zhou W."/>
            <person name="Kreitzer C."/>
            <person name="Stanke M."/>
            <person name="Tang H."/>
            <person name="Lyons E."/>
            <person name="Pandey P."/>
            <person name="Pandey S.P."/>
            <person name="Timmermann B."/>
            <person name="Baldwin I.T."/>
        </authorList>
    </citation>
    <scope>NUCLEOTIDE SEQUENCE [LARGE SCALE GENOMIC DNA]</scope>
    <source>
        <strain evidence="1">UT</strain>
    </source>
</reference>
<feature type="non-terminal residue" evidence="1">
    <location>
        <position position="1"/>
    </location>
</feature>
<sequence length="84" mass="9691">IFLGTLVLQIFPQRIADFLKSTKVSSPIFLPLSRFTKTLELHSRFLQQSTNCTIIFSCFNASFSWRKSYVAAFQLKHGSYHQCV</sequence>
<protein>
    <submittedName>
        <fullName evidence="1">Uncharacterized protein</fullName>
    </submittedName>
</protein>
<organism evidence="1 2">
    <name type="scientific">Nicotiana attenuata</name>
    <name type="common">Coyote tobacco</name>
    <dbReference type="NCBI Taxonomy" id="49451"/>
    <lineage>
        <taxon>Eukaryota</taxon>
        <taxon>Viridiplantae</taxon>
        <taxon>Streptophyta</taxon>
        <taxon>Embryophyta</taxon>
        <taxon>Tracheophyta</taxon>
        <taxon>Spermatophyta</taxon>
        <taxon>Magnoliopsida</taxon>
        <taxon>eudicotyledons</taxon>
        <taxon>Gunneridae</taxon>
        <taxon>Pentapetalae</taxon>
        <taxon>asterids</taxon>
        <taxon>lamiids</taxon>
        <taxon>Solanales</taxon>
        <taxon>Solanaceae</taxon>
        <taxon>Nicotianoideae</taxon>
        <taxon>Nicotianeae</taxon>
        <taxon>Nicotiana</taxon>
    </lineage>
</organism>